<dbReference type="EMBL" id="QRNS01000013">
    <property type="protein sequence ID" value="RHK62852.1"/>
    <property type="molecule type" value="Genomic_DNA"/>
</dbReference>
<dbReference type="Proteomes" id="UP000284152">
    <property type="component" value="Unassembled WGS sequence"/>
</dbReference>
<accession>A0A3E4L5C6</accession>
<proteinExistence type="predicted"/>
<dbReference type="Proteomes" id="UP000260841">
    <property type="component" value="Unassembled WGS sequence"/>
</dbReference>
<comment type="caution">
    <text evidence="2">The sequence shown here is derived from an EMBL/GenBank/DDBJ whole genome shotgun (WGS) entry which is preliminary data.</text>
</comment>
<evidence type="ECO:0000313" key="1">
    <source>
        <dbReference type="EMBL" id="RGN91289.1"/>
    </source>
</evidence>
<dbReference type="AlphaFoldDB" id="A0A3E4L5C6"/>
<evidence type="ECO:0000313" key="6">
    <source>
        <dbReference type="Proteomes" id="UP000284152"/>
    </source>
</evidence>
<evidence type="ECO:0000313" key="5">
    <source>
        <dbReference type="Proteomes" id="UP000283325"/>
    </source>
</evidence>
<sequence>MLPFQVYHIRHLLFHFSSRFQECLGILAARCASCNCMTYFYCAPLQVYTPFRSAQNHCPPDNVRPAGGYISWKMTPTTDTSLFLTTYRGVSHLPADI</sequence>
<evidence type="ECO:0000313" key="3">
    <source>
        <dbReference type="EMBL" id="RHL84568.1"/>
    </source>
</evidence>
<dbReference type="Proteomes" id="UP000283325">
    <property type="component" value="Unassembled WGS sequence"/>
</dbReference>
<evidence type="ECO:0000313" key="4">
    <source>
        <dbReference type="Proteomes" id="UP000260841"/>
    </source>
</evidence>
<dbReference type="EMBL" id="QSVB01000007">
    <property type="protein sequence ID" value="RGN91289.1"/>
    <property type="molecule type" value="Genomic_DNA"/>
</dbReference>
<evidence type="ECO:0000313" key="2">
    <source>
        <dbReference type="EMBL" id="RHK62852.1"/>
    </source>
</evidence>
<protein>
    <submittedName>
        <fullName evidence="2">Uncharacterized protein</fullName>
    </submittedName>
</protein>
<reference evidence="4 5" key="1">
    <citation type="submission" date="2018-08" db="EMBL/GenBank/DDBJ databases">
        <title>A genome reference for cultivated species of the human gut microbiota.</title>
        <authorList>
            <person name="Zou Y."/>
            <person name="Xue W."/>
            <person name="Luo G."/>
        </authorList>
    </citation>
    <scope>NUCLEOTIDE SEQUENCE [LARGE SCALE GENOMIC DNA]</scope>
    <source>
        <strain evidence="3 5">AF36-1BH</strain>
        <strain evidence="2 6">AF42-21</strain>
        <strain evidence="1 4">OM03-2</strain>
    </source>
</reference>
<name>A0A3E4L5C6_9FIRM</name>
<organism evidence="2 6">
    <name type="scientific">Dorea formicigenerans</name>
    <dbReference type="NCBI Taxonomy" id="39486"/>
    <lineage>
        <taxon>Bacteria</taxon>
        <taxon>Bacillati</taxon>
        <taxon>Bacillota</taxon>
        <taxon>Clostridia</taxon>
        <taxon>Lachnospirales</taxon>
        <taxon>Lachnospiraceae</taxon>
        <taxon>Dorea</taxon>
    </lineage>
</organism>
<gene>
    <name evidence="2" type="ORF">DW054_09520</name>
    <name evidence="3" type="ORF">DWZ98_15385</name>
    <name evidence="1" type="ORF">DXB36_08500</name>
</gene>
<dbReference type="EMBL" id="QRPD01000018">
    <property type="protein sequence ID" value="RHL84568.1"/>
    <property type="molecule type" value="Genomic_DNA"/>
</dbReference>